<sequence>MVNLAIIGTQDSVNLINGIIDKNFGDITYYNLVLDKVKNIKDIVDNITEDIDGIFVTGMGVYFELLKYDLNVPISFAKHDSISLIKCLEKMKSDNCLHSNARISFDIISDTTIEDIITDFNYSISKFYIEESKPENNEDYYITKHLKLFYDNKIDYVVTSFGYIYSLFKSLDLPVYRMFPSIIDLKNSIEDLLLEIKISKLDKSKIMVYRFQPVNQINVLDYKKPFIKFSKSIDAFVDFNEDNSITIISTKNYYNNRFNMALVSNFLKEYELNNFIAGIGSDISVKKALRNSQKALDDESNNITYFDGIAFHYYNQNEKLHPINLITDDEILEISEDTGVIPKRIHQLYDAMIRLNKYEFSSYEISEILELSVRSANRIINSLVENGYGEFIDKNTQNNIGRPKRFVKINFFN</sequence>
<evidence type="ECO:0008006" key="3">
    <source>
        <dbReference type="Google" id="ProtNLM"/>
    </source>
</evidence>
<gene>
    <name evidence="1" type="ORF">B9N49_09005</name>
</gene>
<protein>
    <recommendedName>
        <fullName evidence="3">Transcriptional regulator</fullName>
    </recommendedName>
</protein>
<reference evidence="2" key="1">
    <citation type="submission" date="2017-04" db="EMBL/GenBank/DDBJ databases">
        <title>Finegoldia magna isolated from orthopedic joint implant-associated infections.</title>
        <authorList>
            <person name="Bjorklund S."/>
            <person name="Bruggemann H."/>
            <person name="Jensen A."/>
            <person name="Hellmark B."/>
            <person name="Soderquist B."/>
        </authorList>
    </citation>
    <scope>NUCLEOTIDE SEQUENCE [LARGE SCALE GENOMIC DNA]</scope>
    <source>
        <strain evidence="2">CCUG 54800</strain>
    </source>
</reference>
<dbReference type="Proteomes" id="UP000215413">
    <property type="component" value="Unassembled WGS sequence"/>
</dbReference>
<organism evidence="1 2">
    <name type="scientific">Finegoldia magna</name>
    <name type="common">Peptostreptococcus magnus</name>
    <dbReference type="NCBI Taxonomy" id="1260"/>
    <lineage>
        <taxon>Bacteria</taxon>
        <taxon>Bacillati</taxon>
        <taxon>Bacillota</taxon>
        <taxon>Tissierellia</taxon>
        <taxon>Tissierellales</taxon>
        <taxon>Peptoniphilaceae</taxon>
        <taxon>Finegoldia</taxon>
    </lineage>
</organism>
<dbReference type="EMBL" id="NDYC01000047">
    <property type="protein sequence ID" value="OXZ26461.1"/>
    <property type="molecule type" value="Genomic_DNA"/>
</dbReference>
<name>A0A233V261_FINMA</name>
<evidence type="ECO:0000313" key="2">
    <source>
        <dbReference type="Proteomes" id="UP000215413"/>
    </source>
</evidence>
<dbReference type="RefSeq" id="WP_094206426.1">
    <property type="nucleotide sequence ID" value="NZ_CACRTP010000003.1"/>
</dbReference>
<evidence type="ECO:0000313" key="1">
    <source>
        <dbReference type="EMBL" id="OXZ26461.1"/>
    </source>
</evidence>
<dbReference type="AlphaFoldDB" id="A0A233V261"/>
<accession>A0A233V261</accession>
<proteinExistence type="predicted"/>
<comment type="caution">
    <text evidence="1">The sequence shown here is derived from an EMBL/GenBank/DDBJ whole genome shotgun (WGS) entry which is preliminary data.</text>
</comment>